<evidence type="ECO:0000256" key="2">
    <source>
        <dbReference type="ARBA" id="ARBA00022443"/>
    </source>
</evidence>
<feature type="compositionally biased region" description="Polar residues" evidence="6">
    <location>
        <begin position="746"/>
        <end position="764"/>
    </location>
</feature>
<gene>
    <name evidence="10" type="ORF">HOLleu_37918</name>
</gene>
<feature type="compositionally biased region" description="Polar residues" evidence="6">
    <location>
        <begin position="1039"/>
        <end position="1057"/>
    </location>
</feature>
<dbReference type="InterPro" id="IPR050384">
    <property type="entry name" value="Endophilin_SH3RF"/>
</dbReference>
<feature type="domain" description="PDZ" evidence="8">
    <location>
        <begin position="11"/>
        <end position="85"/>
    </location>
</feature>
<dbReference type="PROSITE" id="PS50106">
    <property type="entry name" value="PDZ"/>
    <property type="match status" value="1"/>
</dbReference>
<dbReference type="Pfam" id="PF02208">
    <property type="entry name" value="Sorb"/>
    <property type="match status" value="1"/>
</dbReference>
<dbReference type="PROSITE" id="PS50002">
    <property type="entry name" value="SH3"/>
    <property type="match status" value="3"/>
</dbReference>
<dbReference type="CDD" id="cd11780">
    <property type="entry name" value="SH3_Sorbs_3"/>
    <property type="match status" value="1"/>
</dbReference>
<feature type="region of interest" description="Disordered" evidence="6">
    <location>
        <begin position="148"/>
        <end position="285"/>
    </location>
</feature>
<feature type="compositionally biased region" description="Basic residues" evidence="6">
    <location>
        <begin position="149"/>
        <end position="160"/>
    </location>
</feature>
<dbReference type="Pfam" id="PF00018">
    <property type="entry name" value="SH3_1"/>
    <property type="match status" value="1"/>
</dbReference>
<dbReference type="SMART" id="SM00326">
    <property type="entry name" value="SH3"/>
    <property type="match status" value="3"/>
</dbReference>
<feature type="domain" description="SoHo" evidence="9">
    <location>
        <begin position="581"/>
        <end position="644"/>
    </location>
</feature>
<dbReference type="PANTHER" id="PTHR14167:SF116">
    <property type="entry name" value="CAP, ISOFORM AC"/>
    <property type="match status" value="1"/>
</dbReference>
<dbReference type="Gene3D" id="2.30.42.10">
    <property type="match status" value="1"/>
</dbReference>
<feature type="compositionally biased region" description="Pro residues" evidence="6">
    <location>
        <begin position="494"/>
        <end position="517"/>
    </location>
</feature>
<evidence type="ECO:0000313" key="11">
    <source>
        <dbReference type="Proteomes" id="UP001152320"/>
    </source>
</evidence>
<dbReference type="SMART" id="SM00228">
    <property type="entry name" value="PDZ"/>
    <property type="match status" value="1"/>
</dbReference>
<dbReference type="PANTHER" id="PTHR14167">
    <property type="entry name" value="SH3 DOMAIN-CONTAINING"/>
    <property type="match status" value="1"/>
</dbReference>
<evidence type="ECO:0000256" key="6">
    <source>
        <dbReference type="SAM" id="MobiDB-lite"/>
    </source>
</evidence>
<feature type="compositionally biased region" description="Polar residues" evidence="6">
    <location>
        <begin position="1075"/>
        <end position="1091"/>
    </location>
</feature>
<keyword evidence="2 5" id="KW-0728">SH3 domain</keyword>
<feature type="region of interest" description="Disordered" evidence="6">
    <location>
        <begin position="850"/>
        <end position="871"/>
    </location>
</feature>
<dbReference type="EMBL" id="JAIZAY010000020">
    <property type="protein sequence ID" value="KAJ8022896.1"/>
    <property type="molecule type" value="Genomic_DNA"/>
</dbReference>
<dbReference type="InterPro" id="IPR001452">
    <property type="entry name" value="SH3_domain"/>
</dbReference>
<dbReference type="OrthoDB" id="19092at2759"/>
<dbReference type="Pfam" id="PF14604">
    <property type="entry name" value="SH3_9"/>
    <property type="match status" value="2"/>
</dbReference>
<feature type="region of interest" description="Disordered" evidence="6">
    <location>
        <begin position="564"/>
        <end position="601"/>
    </location>
</feature>
<name>A0A9Q1BCR3_HOLLE</name>
<feature type="domain" description="SH3" evidence="7">
    <location>
        <begin position="897"/>
        <end position="956"/>
    </location>
</feature>
<feature type="compositionally biased region" description="Pro residues" evidence="6">
    <location>
        <begin position="251"/>
        <end position="260"/>
    </location>
</feature>
<keyword evidence="3" id="KW-0677">Repeat</keyword>
<proteinExistence type="predicted"/>
<dbReference type="Pfam" id="PF00595">
    <property type="entry name" value="PDZ"/>
    <property type="match status" value="1"/>
</dbReference>
<feature type="domain" description="SH3" evidence="7">
    <location>
        <begin position="969"/>
        <end position="1028"/>
    </location>
</feature>
<feature type="compositionally biased region" description="Polar residues" evidence="6">
    <location>
        <begin position="662"/>
        <end position="684"/>
    </location>
</feature>
<feature type="compositionally biased region" description="Polar residues" evidence="6">
    <location>
        <begin position="806"/>
        <end position="819"/>
    </location>
</feature>
<evidence type="ECO:0000259" key="8">
    <source>
        <dbReference type="PROSITE" id="PS50106"/>
    </source>
</evidence>
<feature type="compositionally biased region" description="Polar residues" evidence="6">
    <location>
        <begin position="163"/>
        <end position="178"/>
    </location>
</feature>
<dbReference type="InterPro" id="IPR036034">
    <property type="entry name" value="PDZ_sf"/>
</dbReference>
<dbReference type="Proteomes" id="UP001152320">
    <property type="component" value="Chromosome 20"/>
</dbReference>
<feature type="compositionally biased region" description="Basic and acidic residues" evidence="6">
    <location>
        <begin position="850"/>
        <end position="865"/>
    </location>
</feature>
<dbReference type="PRINTS" id="PR00499">
    <property type="entry name" value="P67PHOX"/>
</dbReference>
<evidence type="ECO:0000259" key="9">
    <source>
        <dbReference type="PROSITE" id="PS50831"/>
    </source>
</evidence>
<feature type="region of interest" description="Disordered" evidence="6">
    <location>
        <begin position="622"/>
        <end position="832"/>
    </location>
</feature>
<dbReference type="GO" id="GO:0070161">
    <property type="term" value="C:anchoring junction"/>
    <property type="evidence" value="ECO:0007669"/>
    <property type="project" value="UniProtKB-SubCell"/>
</dbReference>
<evidence type="ECO:0000256" key="3">
    <source>
        <dbReference type="ARBA" id="ARBA00022737"/>
    </source>
</evidence>
<dbReference type="Gene3D" id="2.30.30.40">
    <property type="entry name" value="SH3 Domains"/>
    <property type="match status" value="3"/>
</dbReference>
<feature type="compositionally biased region" description="Polar residues" evidence="6">
    <location>
        <begin position="460"/>
        <end position="472"/>
    </location>
</feature>
<dbReference type="InterPro" id="IPR003127">
    <property type="entry name" value="SoHo_dom"/>
</dbReference>
<dbReference type="SMART" id="SM00459">
    <property type="entry name" value="Sorb"/>
    <property type="match status" value="1"/>
</dbReference>
<evidence type="ECO:0000259" key="7">
    <source>
        <dbReference type="PROSITE" id="PS50002"/>
    </source>
</evidence>
<feature type="compositionally biased region" description="Polar residues" evidence="6">
    <location>
        <begin position="1152"/>
        <end position="1182"/>
    </location>
</feature>
<feature type="compositionally biased region" description="Polar residues" evidence="6">
    <location>
        <begin position="390"/>
        <end position="399"/>
    </location>
</feature>
<sequence>MARYTVVLEGGAPWGFRLKGGQGNDPICISKINPRSKAAETGSLEVGDIVESVNNINTKGLDLKAIQGIIYQTKDRLNIVLTKRKKSLPNGGFTMSTGEVIDTRVPTSATPNTSSSTHEISSSDDIIYVDGVTLQGFDPGNVSVIKTTTTRKTKITRSRSRSPVCTQKSSSIGRSRSQGAPRLSGVSVIPGVDTDSDTELQQEKRKMSEPGVWHPRRSRERASDRNRSTQWRPVNYRPGQSKDDTARTAMSPPPVPPPPGDATDTEADDLPAIPPKPQEGSTNVWLSANTPMQGEVYSPSSPRSPIWQNGKPDDLLMDLTNQNYLGSKGAALFAKKKNYYDALDKRAESGIIAPPPLDIMNNNKPVVDPWDDWLPPPPPDWQLKLPPPSQENEITNGRNTPPGVWQPGQPPEQNDDVNHKDDFDELQPVWVPSSTPPPKKEFRSVKPPQQNQAPPPPLHNPTSQAPPSLSTYQPPPVQRQIQPEVHTAVHHQAPPSPSRKPSPRPAPSGPPQTPPRAPSRRSPPKKPNVTVITDPAQLPEGALYQTITMDGDKIHTDTFYPMEEPKQETTSLSGETKTKIIQKAPTYEGIGPRDRDSGMPLGLRQHVKEDNRHDWYKEMYKSIHKQERDEDGNPMIASYEMKEPETPQPPATEETKPKETVPSRSQPSDVVTSTPVNRYRQQPRSIVDYEPGKSSLVGTDKAPIEPQTVRQEYSAPPPQTRRSGYGSDDEGHRMKQNVPKGDQNPEIGNQGSYYNTKSPYQFKSMSLPRGLPRQRSLRLHSDSGGRRLSAAERLGIKSPPPKRAPSLSSIEGLGTSNISGKDKNYNYKNPPHTLDKAAVQRMIDEEKKKRALADQEIQDRRRHSDFTPTKGPIITDDRFRDLLADAKPLDDKSSKKETRACAIAVYSFAAQSAKELAFNKGDMLYLTRDVDKNWYEGEHHGRTGIFPKSYVEVVTSIDEARKNQLAAPSREGKAKAKFKFKGETQSELSFSKHDYIDLIRRVDANWWEGRIGARTGIFPDSYVEVLKHPEVILPAGLSPTGSNRSGYSPTSKGSHSPTRGAMSPGSVGGPQSPSRLAQSPTRPSAGQQQQAWAGPTSPGRVVDERLTQSRAAPVQSQPSYHQQPRTQQYSPGRPNQSSQPSYKPVPAHHQQQRAPSLQQSPGGSIQTYSVDRQSPTPITRQPQDQYQAMYNYFPQNDDELELRDGDMVVVLEKCDDGWYVGTSMRTGMFGTFPGNYVTKV</sequence>
<feature type="compositionally biased region" description="Pro residues" evidence="6">
    <location>
        <begin position="374"/>
        <end position="389"/>
    </location>
</feature>
<keyword evidence="4" id="KW-0965">Cell junction</keyword>
<dbReference type="PROSITE" id="PS50831">
    <property type="entry name" value="SOHO"/>
    <property type="match status" value="1"/>
</dbReference>
<evidence type="ECO:0000256" key="4">
    <source>
        <dbReference type="ARBA" id="ARBA00022949"/>
    </source>
</evidence>
<evidence type="ECO:0000256" key="5">
    <source>
        <dbReference type="PROSITE-ProRule" id="PRU00192"/>
    </source>
</evidence>
<feature type="region of interest" description="Disordered" evidence="6">
    <location>
        <begin position="357"/>
        <end position="540"/>
    </location>
</feature>
<evidence type="ECO:0000313" key="10">
    <source>
        <dbReference type="EMBL" id="KAJ8022896.1"/>
    </source>
</evidence>
<evidence type="ECO:0000256" key="1">
    <source>
        <dbReference type="ARBA" id="ARBA00004282"/>
    </source>
</evidence>
<feature type="domain" description="SH3" evidence="7">
    <location>
        <begin position="1181"/>
        <end position="1240"/>
    </location>
</feature>
<dbReference type="InterPro" id="IPR036028">
    <property type="entry name" value="SH3-like_dom_sf"/>
</dbReference>
<feature type="compositionally biased region" description="Low complexity" evidence="6">
    <location>
        <begin position="1063"/>
        <end position="1074"/>
    </location>
</feature>
<dbReference type="FunFam" id="2.30.30.40:FF:000001">
    <property type="entry name" value="Sorbin and SH3 domain-containing protein 1 isoform 2"/>
    <property type="match status" value="1"/>
</dbReference>
<dbReference type="CDD" id="cd11781">
    <property type="entry name" value="SH3_Sorbs_1"/>
    <property type="match status" value="1"/>
</dbReference>
<keyword evidence="11" id="KW-1185">Reference proteome</keyword>
<dbReference type="PRINTS" id="PR00452">
    <property type="entry name" value="SH3DOMAIN"/>
</dbReference>
<protein>
    <submittedName>
        <fullName evidence="10">Vinexin</fullName>
    </submittedName>
</protein>
<feature type="compositionally biased region" description="Polar residues" evidence="6">
    <location>
        <begin position="1108"/>
        <end position="1141"/>
    </location>
</feature>
<dbReference type="AlphaFoldDB" id="A0A9Q1BCR3"/>
<feature type="region of interest" description="Disordered" evidence="6">
    <location>
        <begin position="1034"/>
        <end position="1182"/>
    </location>
</feature>
<dbReference type="InterPro" id="IPR001478">
    <property type="entry name" value="PDZ"/>
</dbReference>
<comment type="subcellular location">
    <subcellularLocation>
        <location evidence="1">Cell junction</location>
    </subcellularLocation>
</comment>
<comment type="caution">
    <text evidence="10">The sequence shown here is derived from an EMBL/GenBank/DDBJ whole genome shotgun (WGS) entry which is preliminary data.</text>
</comment>
<dbReference type="SUPFAM" id="SSF50156">
    <property type="entry name" value="PDZ domain-like"/>
    <property type="match status" value="1"/>
</dbReference>
<dbReference type="SUPFAM" id="SSF50044">
    <property type="entry name" value="SH3-domain"/>
    <property type="match status" value="3"/>
</dbReference>
<reference evidence="10" key="1">
    <citation type="submission" date="2021-10" db="EMBL/GenBank/DDBJ databases">
        <title>Tropical sea cucumber genome reveals ecological adaptation and Cuvierian tubules defense mechanism.</title>
        <authorList>
            <person name="Chen T."/>
        </authorList>
    </citation>
    <scope>NUCLEOTIDE SEQUENCE</scope>
    <source>
        <strain evidence="10">Nanhai2018</strain>
        <tissue evidence="10">Muscle</tissue>
    </source>
</reference>
<organism evidence="10 11">
    <name type="scientific">Holothuria leucospilota</name>
    <name type="common">Black long sea cucumber</name>
    <name type="synonym">Mertensiothuria leucospilota</name>
    <dbReference type="NCBI Taxonomy" id="206669"/>
    <lineage>
        <taxon>Eukaryota</taxon>
        <taxon>Metazoa</taxon>
        <taxon>Echinodermata</taxon>
        <taxon>Eleutherozoa</taxon>
        <taxon>Echinozoa</taxon>
        <taxon>Holothuroidea</taxon>
        <taxon>Aspidochirotacea</taxon>
        <taxon>Aspidochirotida</taxon>
        <taxon>Holothuriidae</taxon>
        <taxon>Holothuria</taxon>
    </lineage>
</organism>
<accession>A0A9Q1BCR3</accession>